<dbReference type="EMBL" id="MN740675">
    <property type="protein sequence ID" value="QHS80114.1"/>
    <property type="molecule type" value="Genomic_DNA"/>
</dbReference>
<dbReference type="AlphaFoldDB" id="A0A6C0AK00"/>
<name>A0A6C0AK00_9ZZZZ</name>
<sequence>MEFEKNIKEWVALDNQEKKLKDRVKDIRSTKNNITDKILVYTEENNLGHATIEISDGKLKFQNTKITSPLTFKFLEKCLNECIENREQVSAIIKFVKNSRESKYESNIKRLYN</sequence>
<dbReference type="InterPro" id="IPR043918">
    <property type="entry name" value="DUF5760"/>
</dbReference>
<dbReference type="Pfam" id="PF19064">
    <property type="entry name" value="DUF5760"/>
    <property type="match status" value="1"/>
</dbReference>
<accession>A0A6C0AK00</accession>
<organism evidence="1">
    <name type="scientific">viral metagenome</name>
    <dbReference type="NCBI Taxonomy" id="1070528"/>
    <lineage>
        <taxon>unclassified sequences</taxon>
        <taxon>metagenomes</taxon>
        <taxon>organismal metagenomes</taxon>
    </lineage>
</organism>
<proteinExistence type="predicted"/>
<protein>
    <submittedName>
        <fullName evidence="1">Uncharacterized protein</fullName>
    </submittedName>
</protein>
<reference evidence="1" key="1">
    <citation type="journal article" date="2020" name="Nature">
        <title>Giant virus diversity and host interactions through global metagenomics.</title>
        <authorList>
            <person name="Schulz F."/>
            <person name="Roux S."/>
            <person name="Paez-Espino D."/>
            <person name="Jungbluth S."/>
            <person name="Walsh D.A."/>
            <person name="Denef V.J."/>
            <person name="McMahon K.D."/>
            <person name="Konstantinidis K.T."/>
            <person name="Eloe-Fadrosh E.A."/>
            <person name="Kyrpides N.C."/>
            <person name="Woyke T."/>
        </authorList>
    </citation>
    <scope>NUCLEOTIDE SEQUENCE</scope>
    <source>
        <strain evidence="1">GVMAG-S-1039698-54</strain>
    </source>
</reference>
<evidence type="ECO:0000313" key="1">
    <source>
        <dbReference type="EMBL" id="QHS80114.1"/>
    </source>
</evidence>